<organism evidence="1 2">
    <name type="scientific">Vermiconidia calcicola</name>
    <dbReference type="NCBI Taxonomy" id="1690605"/>
    <lineage>
        <taxon>Eukaryota</taxon>
        <taxon>Fungi</taxon>
        <taxon>Dikarya</taxon>
        <taxon>Ascomycota</taxon>
        <taxon>Pezizomycotina</taxon>
        <taxon>Dothideomycetes</taxon>
        <taxon>Dothideomycetidae</taxon>
        <taxon>Mycosphaerellales</taxon>
        <taxon>Extremaceae</taxon>
        <taxon>Vermiconidia</taxon>
    </lineage>
</organism>
<dbReference type="EMBL" id="JAUTXU010000186">
    <property type="protein sequence ID" value="KAK3700387.1"/>
    <property type="molecule type" value="Genomic_DNA"/>
</dbReference>
<evidence type="ECO:0000313" key="2">
    <source>
        <dbReference type="Proteomes" id="UP001281147"/>
    </source>
</evidence>
<evidence type="ECO:0000313" key="1">
    <source>
        <dbReference type="EMBL" id="KAK3700387.1"/>
    </source>
</evidence>
<protein>
    <submittedName>
        <fullName evidence="1">Uncharacterized protein</fullName>
    </submittedName>
</protein>
<proteinExistence type="predicted"/>
<dbReference type="Proteomes" id="UP001281147">
    <property type="component" value="Unassembled WGS sequence"/>
</dbReference>
<accession>A0ACC3MP44</accession>
<gene>
    <name evidence="1" type="ORF">LTR37_015998</name>
</gene>
<sequence length="653" mass="74653">MGSCERRDLLVKGKAGSGKSTLMKMISEDERTHQMLSEWAGVDELLFSSFYFWNQGSEMQRSTVGLLRSLLYDILKDRPEMTAIAFPGWLSRFTTLDPSLDQIISALLRVINSRDAPRKVAFMIDGLDEFEGDSSDMTTLAKFLSELAHSPRIKILVSSRPLQAFEEVCRDCPKLVVQDLTVDDIRLVARETLESHPRMAELLEEHPQRAAALIEDIVKKSFGVFLWVRFAINAVLDGLQSYDGLDELEKRLNELPPDLNELFSLIIRRIPPRYREDAYRLLQISYRWQKVIRNPLEAITCLFALKAGQLVYLKTPIAQLKAPQYDKYLEQLVVILRTRCLGLLEVERHSKIDTNDVTFHTTILLKMARVDMNVVYGHGTLYDFCTALEERYPSFDVHVAILEGLVVRLKTRDCWWWVDNLQVLQHAMEFNKLAEASTGRPQTQTLNTLDATSSKLYSQYSALERASTIAYAGCLQPTDHWSKNTSEIDDFLLADPTDESTFLSFAIRYGAVPYVKDQLDFYGEHLPPKQGRPLLDYAVWPEASCNPWTADVYPKIAKMLLERGANPKETYEECSPYQIADDCLNKLDMDVLKTRRKKLSLFQKAEYQWCMGGRTIRGSNHSEDFTQESVPLYFAAGEGCAAIDCKLPVFYSE</sequence>
<keyword evidence="2" id="KW-1185">Reference proteome</keyword>
<comment type="caution">
    <text evidence="1">The sequence shown here is derived from an EMBL/GenBank/DDBJ whole genome shotgun (WGS) entry which is preliminary data.</text>
</comment>
<reference evidence="1" key="1">
    <citation type="submission" date="2023-07" db="EMBL/GenBank/DDBJ databases">
        <title>Black Yeasts Isolated from many extreme environments.</title>
        <authorList>
            <person name="Coleine C."/>
            <person name="Stajich J.E."/>
            <person name="Selbmann L."/>
        </authorList>
    </citation>
    <scope>NUCLEOTIDE SEQUENCE</scope>
    <source>
        <strain evidence="1">CCFEE 5714</strain>
    </source>
</reference>
<name>A0ACC3MP44_9PEZI</name>